<proteinExistence type="predicted"/>
<reference evidence="3 4" key="1">
    <citation type="submission" date="2015-09" db="EMBL/GenBank/DDBJ databases">
        <title>Draft genome of the parasitic nematode Teladorsagia circumcincta isolate WARC Sus (inbred).</title>
        <authorList>
            <person name="Mitreva M."/>
        </authorList>
    </citation>
    <scope>NUCLEOTIDE SEQUENCE [LARGE SCALE GENOMIC DNA]</scope>
    <source>
        <strain evidence="3 4">S</strain>
    </source>
</reference>
<dbReference type="PROSITE" id="PS50268">
    <property type="entry name" value="CADHERIN_2"/>
    <property type="match status" value="1"/>
</dbReference>
<accession>A0A2G9T865</accession>
<feature type="non-terminal residue" evidence="3">
    <location>
        <position position="1"/>
    </location>
</feature>
<dbReference type="GO" id="GO:0016020">
    <property type="term" value="C:membrane"/>
    <property type="evidence" value="ECO:0007669"/>
    <property type="project" value="InterPro"/>
</dbReference>
<sequence length="106" mass="11642">DEKVFYGFWGIPGKKKVCCLLGCPASSPYRELFGDRIVRYTTSVSATAREGETLLMVSASDDDVDDAVEYTLMGDDPMTQSFRLHPRHGTLSIVKPLDSLGSGFAF</sequence>
<evidence type="ECO:0000256" key="1">
    <source>
        <dbReference type="PROSITE-ProRule" id="PRU00043"/>
    </source>
</evidence>
<dbReference type="OrthoDB" id="5835220at2759"/>
<dbReference type="GO" id="GO:0007156">
    <property type="term" value="P:homophilic cell adhesion via plasma membrane adhesion molecules"/>
    <property type="evidence" value="ECO:0007669"/>
    <property type="project" value="InterPro"/>
</dbReference>
<dbReference type="SUPFAM" id="SSF49313">
    <property type="entry name" value="Cadherin-like"/>
    <property type="match status" value="1"/>
</dbReference>
<protein>
    <recommendedName>
        <fullName evidence="2">Cadherin domain-containing protein</fullName>
    </recommendedName>
</protein>
<evidence type="ECO:0000313" key="4">
    <source>
        <dbReference type="Proteomes" id="UP000230423"/>
    </source>
</evidence>
<dbReference type="EMBL" id="KZ400837">
    <property type="protein sequence ID" value="PIO54151.1"/>
    <property type="molecule type" value="Genomic_DNA"/>
</dbReference>
<evidence type="ECO:0000259" key="2">
    <source>
        <dbReference type="PROSITE" id="PS50268"/>
    </source>
</evidence>
<name>A0A2G9T865_TELCI</name>
<dbReference type="InterPro" id="IPR015919">
    <property type="entry name" value="Cadherin-like_sf"/>
</dbReference>
<dbReference type="GO" id="GO:0005509">
    <property type="term" value="F:calcium ion binding"/>
    <property type="evidence" value="ECO:0007669"/>
    <property type="project" value="UniProtKB-UniRule"/>
</dbReference>
<dbReference type="Gene3D" id="2.60.40.60">
    <property type="entry name" value="Cadherins"/>
    <property type="match status" value="1"/>
</dbReference>
<organism evidence="3 4">
    <name type="scientific">Teladorsagia circumcincta</name>
    <name type="common">Brown stomach worm</name>
    <name type="synonym">Ostertagia circumcincta</name>
    <dbReference type="NCBI Taxonomy" id="45464"/>
    <lineage>
        <taxon>Eukaryota</taxon>
        <taxon>Metazoa</taxon>
        <taxon>Ecdysozoa</taxon>
        <taxon>Nematoda</taxon>
        <taxon>Chromadorea</taxon>
        <taxon>Rhabditida</taxon>
        <taxon>Rhabditina</taxon>
        <taxon>Rhabditomorpha</taxon>
        <taxon>Strongyloidea</taxon>
        <taxon>Trichostrongylidae</taxon>
        <taxon>Teladorsagia</taxon>
    </lineage>
</organism>
<gene>
    <name evidence="3" type="ORF">TELCIR_24492</name>
</gene>
<dbReference type="AlphaFoldDB" id="A0A2G9T865"/>
<keyword evidence="4" id="KW-1185">Reference proteome</keyword>
<evidence type="ECO:0000313" key="3">
    <source>
        <dbReference type="EMBL" id="PIO54151.1"/>
    </source>
</evidence>
<dbReference type="Proteomes" id="UP000230423">
    <property type="component" value="Unassembled WGS sequence"/>
</dbReference>
<keyword evidence="1" id="KW-0106">Calcium</keyword>
<feature type="domain" description="Cadherin" evidence="2">
    <location>
        <begin position="36"/>
        <end position="98"/>
    </location>
</feature>
<dbReference type="InterPro" id="IPR002126">
    <property type="entry name" value="Cadherin-like_dom"/>
</dbReference>